<dbReference type="Gene3D" id="3.30.530.20">
    <property type="match status" value="1"/>
</dbReference>
<sequence>MDLHSELRYDADPATVFEMLTDETFIARKTTAAKALRHDVTITRQGERVTIELTRVMPPDVPDFVRRFVGDTIEIQQTDVWEAARPDGTRSGTITLDMVGTPVSCSGTMSLQRSDGGTVMTIDGTVKASVPLVAGKVERAVHEGLAEAARIEESVGRAWLAEQR</sequence>
<accession>A0A2P8DKY9</accession>
<evidence type="ECO:0000313" key="2">
    <source>
        <dbReference type="Proteomes" id="UP000243528"/>
    </source>
</evidence>
<dbReference type="Proteomes" id="UP000243528">
    <property type="component" value="Unassembled WGS sequence"/>
</dbReference>
<evidence type="ECO:0000313" key="1">
    <source>
        <dbReference type="EMBL" id="PSK97892.1"/>
    </source>
</evidence>
<reference evidence="1 2" key="1">
    <citation type="submission" date="2018-03" db="EMBL/GenBank/DDBJ databases">
        <title>Genomic Encyclopedia of Archaeal and Bacterial Type Strains, Phase II (KMG-II): from individual species to whole genera.</title>
        <authorList>
            <person name="Goeker M."/>
        </authorList>
    </citation>
    <scope>NUCLEOTIDE SEQUENCE [LARGE SCALE GENOMIC DNA]</scope>
    <source>
        <strain evidence="1 2">DSM 45211</strain>
    </source>
</reference>
<dbReference type="RefSeq" id="WP_165358680.1">
    <property type="nucleotide sequence ID" value="NZ_PYGE01000021.1"/>
</dbReference>
<keyword evidence="2" id="KW-1185">Reference proteome</keyword>
<dbReference type="InterPro" id="IPR019639">
    <property type="entry name" value="DUF2505"/>
</dbReference>
<name>A0A2P8DKY9_9ACTN</name>
<dbReference type="Pfam" id="PF10698">
    <property type="entry name" value="DUF2505"/>
    <property type="match status" value="1"/>
</dbReference>
<dbReference type="AlphaFoldDB" id="A0A2P8DKY9"/>
<protein>
    <submittedName>
        <fullName evidence="1">Uncharacterized protein DUF2505</fullName>
    </submittedName>
</protein>
<dbReference type="EMBL" id="PYGE01000021">
    <property type="protein sequence ID" value="PSK97892.1"/>
    <property type="molecule type" value="Genomic_DNA"/>
</dbReference>
<dbReference type="InterPro" id="IPR023393">
    <property type="entry name" value="START-like_dom_sf"/>
</dbReference>
<proteinExistence type="predicted"/>
<comment type="caution">
    <text evidence="1">The sequence shown here is derived from an EMBL/GenBank/DDBJ whole genome shotgun (WGS) entry which is preliminary data.</text>
</comment>
<organism evidence="1 2">
    <name type="scientific">Haloactinopolyspora alba</name>
    <dbReference type="NCBI Taxonomy" id="648780"/>
    <lineage>
        <taxon>Bacteria</taxon>
        <taxon>Bacillati</taxon>
        <taxon>Actinomycetota</taxon>
        <taxon>Actinomycetes</taxon>
        <taxon>Jiangellales</taxon>
        <taxon>Jiangellaceae</taxon>
        <taxon>Haloactinopolyspora</taxon>
    </lineage>
</organism>
<gene>
    <name evidence="1" type="ORF">CLV30_12149</name>
</gene>
<dbReference type="SUPFAM" id="SSF55961">
    <property type="entry name" value="Bet v1-like"/>
    <property type="match status" value="1"/>
</dbReference>